<sequence>MGKANRNKGYNINKLTPHPSLRLEEIPPNSAIPPQPIYYPLTPKQKKKMKEVLDNKYKELEESKPILEVLENYVIYKKKLDEILIGKERLNKKEFSEEDKVEGLIETRGYRSKSKAMGEVKNVRIQIGYQDYVVDLLILDILSIDLCIDDGVIRHTYFPKPRTKSYVEAFEIEGEDDWLGSFEVGRDEDGNKSRKDTLPNPLIAEYERMNKRNTITYSLQPVSNANLKWKDLPSVERHAYCFRDNLEEMIKLDVWSSFVSTLYFEKNVDRNNLMKEKCIWFQLYGHEHILTLPEFVVVLGLFIEDELLYDDESRSVQKILNLRIEHPKMLLVSRGNSMEIELSWGDWKLEFSEIDVECIERFYVDSQ</sequence>
<accession>A0ABQ4YLH0</accession>
<comment type="caution">
    <text evidence="2">The sequence shown here is derived from an EMBL/GenBank/DDBJ whole genome shotgun (WGS) entry which is preliminary data.</text>
</comment>
<gene>
    <name evidence="2" type="ORF">Tco_0728177</name>
</gene>
<evidence type="ECO:0000313" key="2">
    <source>
        <dbReference type="EMBL" id="GJS78296.1"/>
    </source>
</evidence>
<organism evidence="2 3">
    <name type="scientific">Tanacetum coccineum</name>
    <dbReference type="NCBI Taxonomy" id="301880"/>
    <lineage>
        <taxon>Eukaryota</taxon>
        <taxon>Viridiplantae</taxon>
        <taxon>Streptophyta</taxon>
        <taxon>Embryophyta</taxon>
        <taxon>Tracheophyta</taxon>
        <taxon>Spermatophyta</taxon>
        <taxon>Magnoliopsida</taxon>
        <taxon>eudicotyledons</taxon>
        <taxon>Gunneridae</taxon>
        <taxon>Pentapetalae</taxon>
        <taxon>asterids</taxon>
        <taxon>campanulids</taxon>
        <taxon>Asterales</taxon>
        <taxon>Asteraceae</taxon>
        <taxon>Asteroideae</taxon>
        <taxon>Anthemideae</taxon>
        <taxon>Anthemidinae</taxon>
        <taxon>Tanacetum</taxon>
    </lineage>
</organism>
<dbReference type="Proteomes" id="UP001151760">
    <property type="component" value="Unassembled WGS sequence"/>
</dbReference>
<keyword evidence="3" id="KW-1185">Reference proteome</keyword>
<evidence type="ECO:0000313" key="3">
    <source>
        <dbReference type="Proteomes" id="UP001151760"/>
    </source>
</evidence>
<evidence type="ECO:0000256" key="1">
    <source>
        <dbReference type="SAM" id="MobiDB-lite"/>
    </source>
</evidence>
<name>A0ABQ4YLH0_9ASTR</name>
<feature type="region of interest" description="Disordered" evidence="1">
    <location>
        <begin position="1"/>
        <end position="22"/>
    </location>
</feature>
<proteinExistence type="predicted"/>
<protein>
    <submittedName>
        <fullName evidence="2">Uncharacterized protein</fullName>
    </submittedName>
</protein>
<reference evidence="2" key="2">
    <citation type="submission" date="2022-01" db="EMBL/GenBank/DDBJ databases">
        <authorList>
            <person name="Yamashiro T."/>
            <person name="Shiraishi A."/>
            <person name="Satake H."/>
            <person name="Nakayama K."/>
        </authorList>
    </citation>
    <scope>NUCLEOTIDE SEQUENCE</scope>
</reference>
<dbReference type="EMBL" id="BQNB010010514">
    <property type="protein sequence ID" value="GJS78296.1"/>
    <property type="molecule type" value="Genomic_DNA"/>
</dbReference>
<reference evidence="2" key="1">
    <citation type="journal article" date="2022" name="Int. J. Mol. Sci.">
        <title>Draft Genome of Tanacetum Coccineum: Genomic Comparison of Closely Related Tanacetum-Family Plants.</title>
        <authorList>
            <person name="Yamashiro T."/>
            <person name="Shiraishi A."/>
            <person name="Nakayama K."/>
            <person name="Satake H."/>
        </authorList>
    </citation>
    <scope>NUCLEOTIDE SEQUENCE</scope>
</reference>